<accession>A0AAD7FIH7</accession>
<dbReference type="Proteomes" id="UP001221142">
    <property type="component" value="Unassembled WGS sequence"/>
</dbReference>
<evidence type="ECO:0000313" key="2">
    <source>
        <dbReference type="EMBL" id="KAJ7625828.1"/>
    </source>
</evidence>
<keyword evidence="1" id="KW-1133">Transmembrane helix</keyword>
<dbReference type="AlphaFoldDB" id="A0AAD7FIH7"/>
<evidence type="ECO:0000313" key="3">
    <source>
        <dbReference type="Proteomes" id="UP001221142"/>
    </source>
</evidence>
<keyword evidence="1" id="KW-0472">Membrane</keyword>
<protein>
    <submittedName>
        <fullName evidence="2">Uncharacterized protein</fullName>
    </submittedName>
</protein>
<proteinExistence type="predicted"/>
<keyword evidence="1" id="KW-0812">Transmembrane</keyword>
<comment type="caution">
    <text evidence="2">The sequence shown here is derived from an EMBL/GenBank/DDBJ whole genome shotgun (WGS) entry which is preliminary data.</text>
</comment>
<gene>
    <name evidence="2" type="ORF">FB45DRAFT_922387</name>
</gene>
<evidence type="ECO:0000256" key="1">
    <source>
        <dbReference type="SAM" id="Phobius"/>
    </source>
</evidence>
<reference evidence="2" key="1">
    <citation type="submission" date="2023-03" db="EMBL/GenBank/DDBJ databases">
        <title>Massive genome expansion in bonnet fungi (Mycena s.s.) driven by repeated elements and novel gene families across ecological guilds.</title>
        <authorList>
            <consortium name="Lawrence Berkeley National Laboratory"/>
            <person name="Harder C.B."/>
            <person name="Miyauchi S."/>
            <person name="Viragh M."/>
            <person name="Kuo A."/>
            <person name="Thoen E."/>
            <person name="Andreopoulos B."/>
            <person name="Lu D."/>
            <person name="Skrede I."/>
            <person name="Drula E."/>
            <person name="Henrissat B."/>
            <person name="Morin E."/>
            <person name="Kohler A."/>
            <person name="Barry K."/>
            <person name="LaButti K."/>
            <person name="Morin E."/>
            <person name="Salamov A."/>
            <person name="Lipzen A."/>
            <person name="Mereny Z."/>
            <person name="Hegedus B."/>
            <person name="Baldrian P."/>
            <person name="Stursova M."/>
            <person name="Weitz H."/>
            <person name="Taylor A."/>
            <person name="Grigoriev I.V."/>
            <person name="Nagy L.G."/>
            <person name="Martin F."/>
            <person name="Kauserud H."/>
        </authorList>
    </citation>
    <scope>NUCLEOTIDE SEQUENCE</scope>
    <source>
        <strain evidence="2">9284</strain>
    </source>
</reference>
<sequence>MARRVDRCGGFLELGLAIVWIYLLSWFKCVALQGTRVGLEQDSSAARLCHSRTYFLKDDLTPLGPMFDLLPSIYGDSQTPNKTTTRSLGQLEGVRKAGLE</sequence>
<name>A0AAD7FIH7_9AGAR</name>
<feature type="transmembrane region" description="Helical" evidence="1">
    <location>
        <begin position="9"/>
        <end position="27"/>
    </location>
</feature>
<organism evidence="2 3">
    <name type="scientific">Roridomyces roridus</name>
    <dbReference type="NCBI Taxonomy" id="1738132"/>
    <lineage>
        <taxon>Eukaryota</taxon>
        <taxon>Fungi</taxon>
        <taxon>Dikarya</taxon>
        <taxon>Basidiomycota</taxon>
        <taxon>Agaricomycotina</taxon>
        <taxon>Agaricomycetes</taxon>
        <taxon>Agaricomycetidae</taxon>
        <taxon>Agaricales</taxon>
        <taxon>Marasmiineae</taxon>
        <taxon>Mycenaceae</taxon>
        <taxon>Roridomyces</taxon>
    </lineage>
</organism>
<keyword evidence="3" id="KW-1185">Reference proteome</keyword>
<dbReference type="EMBL" id="JARKIF010000012">
    <property type="protein sequence ID" value="KAJ7625828.1"/>
    <property type="molecule type" value="Genomic_DNA"/>
</dbReference>